<name>A0AAP2DRA3_9BACT</name>
<dbReference type="Gene3D" id="3.90.1140.10">
    <property type="entry name" value="Cyclic phosphodiesterase"/>
    <property type="match status" value="1"/>
</dbReference>
<evidence type="ECO:0000313" key="1">
    <source>
        <dbReference type="EMBL" id="MBT1701101.1"/>
    </source>
</evidence>
<dbReference type="InterPro" id="IPR050580">
    <property type="entry name" value="2H_phosphoesterase_YjcG-like"/>
</dbReference>
<dbReference type="Pfam" id="PF13563">
    <property type="entry name" value="2_5_RNA_ligase2"/>
    <property type="match status" value="1"/>
</dbReference>
<dbReference type="AlphaFoldDB" id="A0AAP2DRA3"/>
<comment type="caution">
    <text evidence="1">The sequence shown here is derived from an EMBL/GenBank/DDBJ whole genome shotgun (WGS) entry which is preliminary data.</text>
</comment>
<accession>A0AAP2DRA3</accession>
<dbReference type="EMBL" id="JAHESF010000057">
    <property type="protein sequence ID" value="MBT1701101.1"/>
    <property type="molecule type" value="Genomic_DNA"/>
</dbReference>
<sequence>MGNPRKDDASKQYFIAFIPPEPVYEEALSLKHYFRENYNSKAALNSPPHITLHMPFRWKETKEHELIQKLQQFVRDFDPIKLCLDNFASFPPRVIFINVVTNVALNDFQKRLQRYCKTELNIFNANYREDPYHPHLTLAFRDLKKAAYKDAWEEFKTKEFKAEFMADKLTLLKHDGKRWHAFKDFNLESSYSTDNTSALATTEG</sequence>
<dbReference type="PANTHER" id="PTHR40037">
    <property type="entry name" value="PHOSPHOESTERASE YJCG-RELATED"/>
    <property type="match status" value="1"/>
</dbReference>
<dbReference type="Proteomes" id="UP001319200">
    <property type="component" value="Unassembled WGS sequence"/>
</dbReference>
<dbReference type="InterPro" id="IPR009097">
    <property type="entry name" value="Cyclic_Pdiesterase"/>
</dbReference>
<gene>
    <name evidence="1" type="ORF">KK083_29685</name>
</gene>
<keyword evidence="1" id="KW-0436">Ligase</keyword>
<evidence type="ECO:0000313" key="2">
    <source>
        <dbReference type="Proteomes" id="UP001319200"/>
    </source>
</evidence>
<dbReference type="PANTHER" id="PTHR40037:SF1">
    <property type="entry name" value="PHOSPHOESTERASE SAOUHSC_00951-RELATED"/>
    <property type="match status" value="1"/>
</dbReference>
<protein>
    <submittedName>
        <fullName evidence="1">2'-5' RNA ligase family protein</fullName>
    </submittedName>
</protein>
<dbReference type="RefSeq" id="WP_254169788.1">
    <property type="nucleotide sequence ID" value="NZ_JAHESF010000057.1"/>
</dbReference>
<organism evidence="1 2">
    <name type="scientific">Chryseosolibacter histidini</name>
    <dbReference type="NCBI Taxonomy" id="2782349"/>
    <lineage>
        <taxon>Bacteria</taxon>
        <taxon>Pseudomonadati</taxon>
        <taxon>Bacteroidota</taxon>
        <taxon>Cytophagia</taxon>
        <taxon>Cytophagales</taxon>
        <taxon>Chryseotaleaceae</taxon>
        <taxon>Chryseosolibacter</taxon>
    </lineage>
</organism>
<keyword evidence="2" id="KW-1185">Reference proteome</keyword>
<reference evidence="1 2" key="1">
    <citation type="submission" date="2021-05" db="EMBL/GenBank/DDBJ databases">
        <title>A Polyphasic approach of four new species of the genus Ohtaekwangia: Ohtaekwangia histidinii sp. nov., Ohtaekwangia cretensis sp. nov., Ohtaekwangia indiensis sp. nov., Ohtaekwangia reichenbachii sp. nov. from diverse environment.</title>
        <authorList>
            <person name="Octaviana S."/>
        </authorList>
    </citation>
    <scope>NUCLEOTIDE SEQUENCE [LARGE SCALE GENOMIC DNA]</scope>
    <source>
        <strain evidence="1 2">PWU4</strain>
    </source>
</reference>
<dbReference type="SUPFAM" id="SSF55144">
    <property type="entry name" value="LigT-like"/>
    <property type="match status" value="1"/>
</dbReference>
<dbReference type="GO" id="GO:0016874">
    <property type="term" value="F:ligase activity"/>
    <property type="evidence" value="ECO:0007669"/>
    <property type="project" value="UniProtKB-KW"/>
</dbReference>
<proteinExistence type="predicted"/>